<keyword evidence="2" id="KW-0732">Signal</keyword>
<evidence type="ECO:0000313" key="4">
    <source>
        <dbReference type="Proteomes" id="UP000295499"/>
    </source>
</evidence>
<dbReference type="PANTHER" id="PTHR12558">
    <property type="entry name" value="CELL DIVISION CYCLE 16,23,27"/>
    <property type="match status" value="1"/>
</dbReference>
<dbReference type="InterPro" id="IPR019734">
    <property type="entry name" value="TPR_rpt"/>
</dbReference>
<reference evidence="3 4" key="1">
    <citation type="submission" date="2019-03" db="EMBL/GenBank/DDBJ databases">
        <title>Genomic Encyclopedia of Archaeal and Bacterial Type Strains, Phase II (KMG-II): from individual species to whole genera.</title>
        <authorList>
            <person name="Goeker M."/>
        </authorList>
    </citation>
    <scope>NUCLEOTIDE SEQUENCE [LARGE SCALE GENOMIC DNA]</scope>
    <source>
        <strain evidence="3 4">DSM 19034</strain>
    </source>
</reference>
<dbReference type="SMART" id="SM00028">
    <property type="entry name" value="TPR"/>
    <property type="match status" value="6"/>
</dbReference>
<dbReference type="SUPFAM" id="SSF48452">
    <property type="entry name" value="TPR-like"/>
    <property type="match status" value="2"/>
</dbReference>
<evidence type="ECO:0000256" key="2">
    <source>
        <dbReference type="SAM" id="SignalP"/>
    </source>
</evidence>
<dbReference type="PROSITE" id="PS50005">
    <property type="entry name" value="TPR"/>
    <property type="match status" value="1"/>
</dbReference>
<proteinExistence type="predicted"/>
<feature type="repeat" description="TPR" evidence="1">
    <location>
        <begin position="295"/>
        <end position="328"/>
    </location>
</feature>
<dbReference type="Pfam" id="PF13432">
    <property type="entry name" value="TPR_16"/>
    <property type="match status" value="1"/>
</dbReference>
<keyword evidence="1" id="KW-0802">TPR repeat</keyword>
<dbReference type="Gene3D" id="1.25.40.10">
    <property type="entry name" value="Tetratricopeptide repeat domain"/>
    <property type="match status" value="3"/>
</dbReference>
<evidence type="ECO:0000313" key="3">
    <source>
        <dbReference type="EMBL" id="TDO23066.1"/>
    </source>
</evidence>
<name>A0A4R6IM52_9SPHI</name>
<dbReference type="PANTHER" id="PTHR12558:SF13">
    <property type="entry name" value="CELL DIVISION CYCLE PROTEIN 27 HOMOLOG"/>
    <property type="match status" value="1"/>
</dbReference>
<dbReference type="RefSeq" id="WP_133554940.1">
    <property type="nucleotide sequence ID" value="NZ_SNWM01000002.1"/>
</dbReference>
<accession>A0A4R6IM52</accession>
<keyword evidence="4" id="KW-1185">Reference proteome</keyword>
<dbReference type="AlphaFoldDB" id="A0A4R6IM52"/>
<protein>
    <submittedName>
        <fullName evidence="3">Tetratricopeptide repeat protein</fullName>
    </submittedName>
</protein>
<sequence>MKKYVSLLILFIVAAVAQAQTSNLDKEKLLDYYQNQRYSEAATYLENIYGKESNDPKALFQLAYVHLMAGLLPEAEKNYLALQQLQPTNITVLFNLASISLRRGNEEKAKSFYLEILKADSTNFNVYKQLANLYPLSNDPDKIKYLEKANKLNPAEADVAYDLATSYNILKQDKKAYAVLDPAMKADTGNFILLKARLPVCMALLKFPEASEVGERLMAAGDSTSFVITTMGKLSVLTKAFEKAIRYFKLLESWGQENETSLYYTALCYRELKNYTFSAEYTKKTIEFSTSPNMASYYTLLGTVYEEKLQYKSALAAYKKGLEYTSKGGIYYNIALLEDLKLKEPAKALTYYRLYLKSKPDEGKNKEAILYVKDRINTLSK</sequence>
<dbReference type="OrthoDB" id="1221582at2"/>
<evidence type="ECO:0000256" key="1">
    <source>
        <dbReference type="PROSITE-ProRule" id="PRU00339"/>
    </source>
</evidence>
<dbReference type="InterPro" id="IPR011990">
    <property type="entry name" value="TPR-like_helical_dom_sf"/>
</dbReference>
<feature type="chain" id="PRO_5021016042" evidence="2">
    <location>
        <begin position="20"/>
        <end position="381"/>
    </location>
</feature>
<feature type="signal peptide" evidence="2">
    <location>
        <begin position="1"/>
        <end position="19"/>
    </location>
</feature>
<organism evidence="3 4">
    <name type="scientific">Pedobacter duraquae</name>
    <dbReference type="NCBI Taxonomy" id="425511"/>
    <lineage>
        <taxon>Bacteria</taxon>
        <taxon>Pseudomonadati</taxon>
        <taxon>Bacteroidota</taxon>
        <taxon>Sphingobacteriia</taxon>
        <taxon>Sphingobacteriales</taxon>
        <taxon>Sphingobacteriaceae</taxon>
        <taxon>Pedobacter</taxon>
    </lineage>
</organism>
<gene>
    <name evidence="3" type="ORF">CLV32_2052</name>
</gene>
<comment type="caution">
    <text evidence="3">The sequence shown here is derived from an EMBL/GenBank/DDBJ whole genome shotgun (WGS) entry which is preliminary data.</text>
</comment>
<dbReference type="Proteomes" id="UP000295499">
    <property type="component" value="Unassembled WGS sequence"/>
</dbReference>
<dbReference type="EMBL" id="SNWM01000002">
    <property type="protein sequence ID" value="TDO23066.1"/>
    <property type="molecule type" value="Genomic_DNA"/>
</dbReference>
<dbReference type="Pfam" id="PF13181">
    <property type="entry name" value="TPR_8"/>
    <property type="match status" value="2"/>
</dbReference>